<organism evidence="2 3">
    <name type="scientific">Sulfurimonas hongkongensis</name>
    <dbReference type="NCBI Taxonomy" id="1172190"/>
    <lineage>
        <taxon>Bacteria</taxon>
        <taxon>Pseudomonadati</taxon>
        <taxon>Campylobacterota</taxon>
        <taxon>Epsilonproteobacteria</taxon>
        <taxon>Campylobacterales</taxon>
        <taxon>Sulfurimonadaceae</taxon>
        <taxon>Sulfurimonas</taxon>
    </lineage>
</organism>
<dbReference type="PATRIC" id="fig|1172190.3.peg.1578"/>
<reference evidence="2 3" key="1">
    <citation type="submission" date="2013-07" db="EMBL/GenBank/DDBJ databases">
        <title>Sulfurimonas hongkongensis AST-10 Genome Sequencing.</title>
        <authorList>
            <person name="Cai L."/>
            <person name="Zhang T."/>
        </authorList>
    </citation>
    <scope>NUCLEOTIDE SEQUENCE [LARGE SCALE GENOMIC DNA]</scope>
    <source>
        <strain evidence="2 3">AST-10</strain>
    </source>
</reference>
<feature type="chain" id="PRO_5004566547" description="TIGR04219 family outer membrane beta-barrel protein" evidence="1">
    <location>
        <begin position="21"/>
        <end position="250"/>
    </location>
</feature>
<dbReference type="EMBL" id="AUPZ01000010">
    <property type="protein sequence ID" value="EQB39128.1"/>
    <property type="molecule type" value="Genomic_DNA"/>
</dbReference>
<sequence length="250" mass="27924">MKKITATLLFIGAFFSTANADMMKVEAGIGLWDQKSSGKLSYTDNGADGRYSSNEPSNSSIYFWALLKHPMPVVPNLRLEYASVEDSGVGSGKFKNFDIGATTTKMVYDMKQYDIIPYYSILDNTAWVTLDLGLDIKIVEASIDAAPNTLGFNGYQDSEILAIPLLYLRARVEIPATNIGLESDIKYISYSSNRVYDVRAKVDYTFDIFSAIQPAIELGYRVQKIDIEDESDFNVDLEFSGFYGGLMLRF</sequence>
<dbReference type="OrthoDB" id="11310at2"/>
<dbReference type="RefSeq" id="WP_021287890.1">
    <property type="nucleotide sequence ID" value="NZ_AUPZ01000010.1"/>
</dbReference>
<dbReference type="NCBIfam" id="TIGR04219">
    <property type="entry name" value="OMP_w_GlyGly"/>
    <property type="match status" value="1"/>
</dbReference>
<dbReference type="eggNOG" id="COG3637">
    <property type="taxonomic scope" value="Bacteria"/>
</dbReference>
<dbReference type="AlphaFoldDB" id="T0KZY1"/>
<keyword evidence="1" id="KW-0732">Signal</keyword>
<dbReference type="Proteomes" id="UP000015520">
    <property type="component" value="Unassembled WGS sequence"/>
</dbReference>
<evidence type="ECO:0000313" key="2">
    <source>
        <dbReference type="EMBL" id="EQB39128.1"/>
    </source>
</evidence>
<dbReference type="STRING" id="1172190.M947_08175"/>
<name>T0KZY1_9BACT</name>
<feature type="signal peptide" evidence="1">
    <location>
        <begin position="1"/>
        <end position="20"/>
    </location>
</feature>
<keyword evidence="3" id="KW-1185">Reference proteome</keyword>
<proteinExistence type="predicted"/>
<evidence type="ECO:0000313" key="3">
    <source>
        <dbReference type="Proteomes" id="UP000015520"/>
    </source>
</evidence>
<dbReference type="InterPro" id="IPR026387">
    <property type="entry name" value="OMP_w_GlyGly"/>
</dbReference>
<gene>
    <name evidence="2" type="ORF">M947_08175</name>
</gene>
<evidence type="ECO:0008006" key="4">
    <source>
        <dbReference type="Google" id="ProtNLM"/>
    </source>
</evidence>
<evidence type="ECO:0000256" key="1">
    <source>
        <dbReference type="SAM" id="SignalP"/>
    </source>
</evidence>
<comment type="caution">
    <text evidence="2">The sequence shown here is derived from an EMBL/GenBank/DDBJ whole genome shotgun (WGS) entry which is preliminary data.</text>
</comment>
<accession>T0KZY1</accession>
<protein>
    <recommendedName>
        <fullName evidence="4">TIGR04219 family outer membrane beta-barrel protein</fullName>
    </recommendedName>
</protein>